<dbReference type="RefSeq" id="XP_016679163.1">
    <property type="nucleotide sequence ID" value="XM_016823674.1"/>
</dbReference>
<reference evidence="3" key="1">
    <citation type="journal article" date="2020" name="Nat. Genet.">
        <title>Genomic diversifications of five Gossypium allopolyploid species and their impact on cotton improvement.</title>
        <authorList>
            <person name="Chen Z.J."/>
            <person name="Sreedasyam A."/>
            <person name="Ando A."/>
            <person name="Song Q."/>
            <person name="De Santiago L.M."/>
            <person name="Hulse-Kemp A.M."/>
            <person name="Ding M."/>
            <person name="Ye W."/>
            <person name="Kirkbride R.C."/>
            <person name="Jenkins J."/>
            <person name="Plott C."/>
            <person name="Lovell J."/>
            <person name="Lin Y.M."/>
            <person name="Vaughn R."/>
            <person name="Liu B."/>
            <person name="Simpson S."/>
            <person name="Scheffler B.E."/>
            <person name="Wen L."/>
            <person name="Saski C.A."/>
            <person name="Grover C.E."/>
            <person name="Hu G."/>
            <person name="Conover J.L."/>
            <person name="Carlson J.W."/>
            <person name="Shu S."/>
            <person name="Boston L.B."/>
            <person name="Williams M."/>
            <person name="Peterson D.G."/>
            <person name="McGee K."/>
            <person name="Jones D.C."/>
            <person name="Wendel J.F."/>
            <person name="Stelly D.M."/>
            <person name="Grimwood J."/>
            <person name="Schmutz J."/>
        </authorList>
    </citation>
    <scope>NUCLEOTIDE SEQUENCE [LARGE SCALE GENOMIC DNA]</scope>
    <source>
        <strain evidence="3">cv. TM-1</strain>
    </source>
</reference>
<accession>A0A1U8IRW5</accession>
<feature type="domain" description="RNase H type-1" evidence="1">
    <location>
        <begin position="246"/>
        <end position="365"/>
    </location>
</feature>
<dbReference type="InterPro" id="IPR052929">
    <property type="entry name" value="RNase_H-like_EbsB-rel"/>
</dbReference>
<evidence type="ECO:0000313" key="3">
    <source>
        <dbReference type="Proteomes" id="UP000818029"/>
    </source>
</evidence>
<organism evidence="3 4">
    <name type="scientific">Gossypium hirsutum</name>
    <name type="common">Upland cotton</name>
    <name type="synonym">Gossypium mexicanum</name>
    <dbReference type="NCBI Taxonomy" id="3635"/>
    <lineage>
        <taxon>Eukaryota</taxon>
        <taxon>Viridiplantae</taxon>
        <taxon>Streptophyta</taxon>
        <taxon>Embryophyta</taxon>
        <taxon>Tracheophyta</taxon>
        <taxon>Spermatophyta</taxon>
        <taxon>Magnoliopsida</taxon>
        <taxon>eudicotyledons</taxon>
        <taxon>Gunneridae</taxon>
        <taxon>Pentapetalae</taxon>
        <taxon>rosids</taxon>
        <taxon>malvids</taxon>
        <taxon>Malvales</taxon>
        <taxon>Malvaceae</taxon>
        <taxon>Malvoideae</taxon>
        <taxon>Gossypium</taxon>
    </lineage>
</organism>
<dbReference type="GO" id="GO:0004523">
    <property type="term" value="F:RNA-DNA hybrid ribonuclease activity"/>
    <property type="evidence" value="ECO:0007669"/>
    <property type="project" value="InterPro"/>
</dbReference>
<protein>
    <recommendedName>
        <fullName evidence="5">Reverse transcriptase</fullName>
    </recommendedName>
</protein>
<sequence length="428" mass="49402">MTPGNTWNREVLHKLFDDETVKRILSIPISVSRPTDVRVWKYEGSGEYSVKSGYRALLTELLQNRANLSSIPEIYKKFFTGLWNLSIPGKIKIHVWRLFHNLVPHYENLARRSLCEVGVCPLYKAELENSEHLLWSCDILQDIWQSLLGQVPSFESSLENRERFVRTFLQANERHKKFIIISIWSLWYRRNKLVHEGVQFSKQELLGFIRGFEQELCFSREYTSQGIGLDGKVIWRPPNDGFVKLNFDASYLQDISLAVTAVMARNYKGEIVGAETYFFYEVADPFVAEARACERTLIFAHTMGLQRLVVEGDALSVIKSIRNREVGKSIIRSIVHHIQPLNRSFEEVTYTFVPREGNEAAHALAIEGRRRGVCWRWDTDVPNLVLKAVSKDWAAWVRKSQDTVGSTLADLGLWKSHCRCLFGVSFLK</sequence>
<dbReference type="SUPFAM" id="SSF53098">
    <property type="entry name" value="Ribonuclease H-like"/>
    <property type="match status" value="1"/>
</dbReference>
<reference evidence="4" key="2">
    <citation type="submission" date="2025-08" db="UniProtKB">
        <authorList>
            <consortium name="RefSeq"/>
        </authorList>
    </citation>
    <scope>IDENTIFICATION</scope>
</reference>
<dbReference type="AlphaFoldDB" id="A0A1U8IRW5"/>
<dbReference type="GeneID" id="107898135"/>
<name>A0A1U8IRW5_GOSHI</name>
<dbReference type="InterPro" id="IPR044730">
    <property type="entry name" value="RNase_H-like_dom_plant"/>
</dbReference>
<keyword evidence="3" id="KW-1185">Reference proteome</keyword>
<dbReference type="PANTHER" id="PTHR47074:SF61">
    <property type="entry name" value="RNASE H TYPE-1 DOMAIN-CONTAINING PROTEIN"/>
    <property type="match status" value="1"/>
</dbReference>
<dbReference type="Gene3D" id="3.30.420.10">
    <property type="entry name" value="Ribonuclease H-like superfamily/Ribonuclease H"/>
    <property type="match status" value="1"/>
</dbReference>
<dbReference type="Pfam" id="PF13966">
    <property type="entry name" value="zf-RVT"/>
    <property type="match status" value="1"/>
</dbReference>
<dbReference type="Proteomes" id="UP000818029">
    <property type="component" value="Chromosome D08"/>
</dbReference>
<dbReference type="GO" id="GO:0003676">
    <property type="term" value="F:nucleic acid binding"/>
    <property type="evidence" value="ECO:0007669"/>
    <property type="project" value="InterPro"/>
</dbReference>
<feature type="domain" description="Reverse transcriptase zinc-binding" evidence="2">
    <location>
        <begin position="48"/>
        <end position="144"/>
    </location>
</feature>
<dbReference type="PaxDb" id="3635-A0A1U8IRW5"/>
<evidence type="ECO:0000259" key="2">
    <source>
        <dbReference type="Pfam" id="PF13966"/>
    </source>
</evidence>
<evidence type="ECO:0008006" key="5">
    <source>
        <dbReference type="Google" id="ProtNLM"/>
    </source>
</evidence>
<gene>
    <name evidence="4" type="primary">LOC107898135</name>
</gene>
<evidence type="ECO:0000259" key="1">
    <source>
        <dbReference type="Pfam" id="PF13456"/>
    </source>
</evidence>
<dbReference type="STRING" id="3635.A0A1U8IRW5"/>
<dbReference type="CDD" id="cd06222">
    <property type="entry name" value="RNase_H_like"/>
    <property type="match status" value="1"/>
</dbReference>
<dbReference type="PANTHER" id="PTHR47074">
    <property type="entry name" value="BNAC02G40300D PROTEIN"/>
    <property type="match status" value="1"/>
</dbReference>
<dbReference type="InterPro" id="IPR002156">
    <property type="entry name" value="RNaseH_domain"/>
</dbReference>
<dbReference type="KEGG" id="ghi:107898135"/>
<proteinExistence type="predicted"/>
<evidence type="ECO:0000313" key="4">
    <source>
        <dbReference type="RefSeq" id="XP_016679163.1"/>
    </source>
</evidence>
<dbReference type="InterPro" id="IPR012337">
    <property type="entry name" value="RNaseH-like_sf"/>
</dbReference>
<dbReference type="Pfam" id="PF13456">
    <property type="entry name" value="RVT_3"/>
    <property type="match status" value="1"/>
</dbReference>
<dbReference type="InterPro" id="IPR036397">
    <property type="entry name" value="RNaseH_sf"/>
</dbReference>
<dbReference type="InterPro" id="IPR026960">
    <property type="entry name" value="RVT-Znf"/>
</dbReference>